<evidence type="ECO:0000256" key="1">
    <source>
        <dbReference type="ARBA" id="ARBA00022801"/>
    </source>
</evidence>
<dbReference type="SMART" id="SM00642">
    <property type="entry name" value="Aamy"/>
    <property type="match status" value="1"/>
</dbReference>
<dbReference type="AlphaFoldDB" id="A0A4Y3UU05"/>
<keyword evidence="2 4" id="KW-0326">Glycosidase</keyword>
<evidence type="ECO:0000259" key="3">
    <source>
        <dbReference type="SMART" id="SM00642"/>
    </source>
</evidence>
<dbReference type="GO" id="GO:0005975">
    <property type="term" value="P:carbohydrate metabolic process"/>
    <property type="evidence" value="ECO:0007669"/>
    <property type="project" value="InterPro"/>
</dbReference>
<dbReference type="InterPro" id="IPR006047">
    <property type="entry name" value="GH13_cat_dom"/>
</dbReference>
<keyword evidence="1" id="KW-0378">Hydrolase</keyword>
<accession>A0A4Y3UU05</accession>
<dbReference type="InterPro" id="IPR017853">
    <property type="entry name" value="GH"/>
</dbReference>
<evidence type="ECO:0000313" key="4">
    <source>
        <dbReference type="EMBL" id="TQM98707.1"/>
    </source>
</evidence>
<sequence>MTIADSALGREPDWVAHAIWWRAYPLGFVGAFPESTDGSASPDQHRLLRLIPWLDRVIELGASGIALGPIFASSSHGYDTVDHFRIDPRLGDDTDFDTLIAEAQARGLRVQLDGVFNHLGREHPLVSAGSAALKRGDDGGLVSFEGHGALVELDHSNQETKRLVIDVMRNWLDRGADAWRLDAAYRVPPQFWVAVLPEVRRSHPEAWFEAEVIHGEYNAFVRESTVDSVTQYQLWKAIWSSIEDRNLWELAWALKGHSEMLREFAPTTFIGNHDVTRIASVIADSRHHPHAVVLLGVLGGTPTVYAGDEWGFRGVKEEREGGDDAIRPVFPVEGPEALPGRDLYVTALYVELLGLRRRHPWLHRATTSEPRYLTNEHLEFDVVFDDQRLTIALNLGDEATTLRDGALLAADPVTRSFPGALAAHGWAIVR</sequence>
<dbReference type="Proteomes" id="UP000319804">
    <property type="component" value="Unassembled WGS sequence"/>
</dbReference>
<dbReference type="SUPFAM" id="SSF51445">
    <property type="entry name" value="(Trans)glycosidases"/>
    <property type="match status" value="1"/>
</dbReference>
<feature type="domain" description="Glycosyl hydrolase family 13 catalytic" evidence="3">
    <location>
        <begin position="26"/>
        <end position="356"/>
    </location>
</feature>
<dbReference type="RefSeq" id="WP_141381502.1">
    <property type="nucleotide sequence ID" value="NZ_BJNA01000083.1"/>
</dbReference>
<keyword evidence="5" id="KW-1185">Reference proteome</keyword>
<dbReference type="Gene3D" id="3.20.20.80">
    <property type="entry name" value="Glycosidases"/>
    <property type="match status" value="1"/>
</dbReference>
<organism evidence="4 5">
    <name type="scientific">Microbacterium lacticum</name>
    <dbReference type="NCBI Taxonomy" id="33885"/>
    <lineage>
        <taxon>Bacteria</taxon>
        <taxon>Bacillati</taxon>
        <taxon>Actinomycetota</taxon>
        <taxon>Actinomycetes</taxon>
        <taxon>Micrococcales</taxon>
        <taxon>Microbacteriaceae</taxon>
        <taxon>Microbacterium</taxon>
    </lineage>
</organism>
<dbReference type="GO" id="GO:0016798">
    <property type="term" value="F:hydrolase activity, acting on glycosyl bonds"/>
    <property type="evidence" value="ECO:0007669"/>
    <property type="project" value="UniProtKB-KW"/>
</dbReference>
<dbReference type="PANTHER" id="PTHR10357">
    <property type="entry name" value="ALPHA-AMYLASE FAMILY MEMBER"/>
    <property type="match status" value="1"/>
</dbReference>
<evidence type="ECO:0000256" key="2">
    <source>
        <dbReference type="ARBA" id="ARBA00023295"/>
    </source>
</evidence>
<protein>
    <submittedName>
        <fullName evidence="4">Glycosidase</fullName>
    </submittedName>
</protein>
<name>A0A4Y3UU05_9MICO</name>
<proteinExistence type="predicted"/>
<dbReference type="OrthoDB" id="9802433at2"/>
<comment type="caution">
    <text evidence="4">The sequence shown here is derived from an EMBL/GenBank/DDBJ whole genome shotgun (WGS) entry which is preliminary data.</text>
</comment>
<dbReference type="PANTHER" id="PTHR10357:SF210">
    <property type="entry name" value="MALTODEXTRIN GLUCOSIDASE"/>
    <property type="match status" value="1"/>
</dbReference>
<evidence type="ECO:0000313" key="5">
    <source>
        <dbReference type="Proteomes" id="UP000319804"/>
    </source>
</evidence>
<dbReference type="Pfam" id="PF00128">
    <property type="entry name" value="Alpha-amylase"/>
    <property type="match status" value="2"/>
</dbReference>
<gene>
    <name evidence="4" type="ORF">FHX68_1408</name>
</gene>
<reference evidence="4 5" key="1">
    <citation type="submission" date="2019-06" db="EMBL/GenBank/DDBJ databases">
        <title>Sequencing the genomes of 1000 actinobacteria strains.</title>
        <authorList>
            <person name="Klenk H.-P."/>
        </authorList>
    </citation>
    <scope>NUCLEOTIDE SEQUENCE [LARGE SCALE GENOMIC DNA]</scope>
    <source>
        <strain evidence="4 5">DSM 20427</strain>
    </source>
</reference>
<dbReference type="EMBL" id="VFPS01000002">
    <property type="protein sequence ID" value="TQM98707.1"/>
    <property type="molecule type" value="Genomic_DNA"/>
</dbReference>